<dbReference type="HAMAP" id="MF_01970">
    <property type="entry name" value="Kynureninase"/>
    <property type="match status" value="1"/>
</dbReference>
<protein>
    <recommendedName>
        <fullName evidence="4 5">Kynureninase</fullName>
        <ecNumber evidence="4 5">3.7.1.3</ecNumber>
    </recommendedName>
    <alternativeName>
        <fullName evidence="4">L-kynurenine hydrolase</fullName>
    </alternativeName>
</protein>
<dbReference type="GO" id="GO:0043420">
    <property type="term" value="P:anthranilate metabolic process"/>
    <property type="evidence" value="ECO:0007669"/>
    <property type="project" value="TreeGrafter"/>
</dbReference>
<organism evidence="7 8">
    <name type="scientific">Niastella yeongjuensis</name>
    <dbReference type="NCBI Taxonomy" id="354355"/>
    <lineage>
        <taxon>Bacteria</taxon>
        <taxon>Pseudomonadati</taxon>
        <taxon>Bacteroidota</taxon>
        <taxon>Chitinophagia</taxon>
        <taxon>Chitinophagales</taxon>
        <taxon>Chitinophagaceae</taxon>
        <taxon>Niastella</taxon>
    </lineage>
</organism>
<dbReference type="RefSeq" id="WP_081198440.1">
    <property type="nucleotide sequence ID" value="NZ_FOCZ01000018.1"/>
</dbReference>
<keyword evidence="2 4" id="KW-0378">Hydrolase</keyword>
<dbReference type="FunFam" id="3.40.640.10:FF:000031">
    <property type="entry name" value="Kynureninase"/>
    <property type="match status" value="1"/>
</dbReference>
<dbReference type="EC" id="3.7.1.3" evidence="4 5"/>
<comment type="catalytic activity">
    <reaction evidence="6">
        <text>3-hydroxy-L-kynurenine + H2O = 3-hydroxyanthranilate + L-alanine + H(+)</text>
        <dbReference type="Rhea" id="RHEA:25143"/>
        <dbReference type="ChEBI" id="CHEBI:15377"/>
        <dbReference type="ChEBI" id="CHEBI:15378"/>
        <dbReference type="ChEBI" id="CHEBI:36559"/>
        <dbReference type="ChEBI" id="CHEBI:57972"/>
        <dbReference type="ChEBI" id="CHEBI:58125"/>
        <dbReference type="EC" id="3.7.1.3"/>
    </reaction>
</comment>
<dbReference type="UniPathway" id="UPA00334">
    <property type="reaction ID" value="UER00455"/>
</dbReference>
<comment type="subunit">
    <text evidence="4 6">Homodimer.</text>
</comment>
<dbReference type="AlphaFoldDB" id="A0A1V9F0H0"/>
<evidence type="ECO:0000256" key="5">
    <source>
        <dbReference type="NCBIfam" id="TIGR01814"/>
    </source>
</evidence>
<feature type="binding site" evidence="4">
    <location>
        <position position="243"/>
    </location>
    <ligand>
        <name>pyridoxal 5'-phosphate</name>
        <dbReference type="ChEBI" id="CHEBI:597326"/>
    </ligand>
</feature>
<dbReference type="InterPro" id="IPR015422">
    <property type="entry name" value="PyrdxlP-dep_Trfase_small"/>
</dbReference>
<dbReference type="STRING" id="354355.SAMN05660816_06179"/>
<comment type="catalytic activity">
    <reaction evidence="4 6">
        <text>L-kynurenine + H2O = anthranilate + L-alanine + H(+)</text>
        <dbReference type="Rhea" id="RHEA:16813"/>
        <dbReference type="ChEBI" id="CHEBI:15377"/>
        <dbReference type="ChEBI" id="CHEBI:15378"/>
        <dbReference type="ChEBI" id="CHEBI:16567"/>
        <dbReference type="ChEBI" id="CHEBI:57959"/>
        <dbReference type="ChEBI" id="CHEBI:57972"/>
        <dbReference type="EC" id="3.7.1.3"/>
    </reaction>
</comment>
<keyword evidence="1 4" id="KW-0662">Pyridine nucleotide biosynthesis</keyword>
<feature type="binding site" evidence="4">
    <location>
        <position position="274"/>
    </location>
    <ligand>
        <name>pyridoxal 5'-phosphate</name>
        <dbReference type="ChEBI" id="CHEBI:597326"/>
    </ligand>
</feature>
<accession>A0A1V9F0H0</accession>
<dbReference type="Pfam" id="PF22580">
    <property type="entry name" value="KYNU_C"/>
    <property type="match status" value="1"/>
</dbReference>
<keyword evidence="8" id="KW-1185">Reference proteome</keyword>
<name>A0A1V9F0H0_9BACT</name>
<comment type="function">
    <text evidence="4 6">Catalyzes the cleavage of L-kynurenine (L-Kyn) and L-3-hydroxykynurenine (L-3OHKyn) into anthranilic acid (AA) and 3-hydroxyanthranilic acid (3-OHAA), respectively.</text>
</comment>
<feature type="binding site" evidence="4">
    <location>
        <position position="302"/>
    </location>
    <ligand>
        <name>pyridoxal 5'-phosphate</name>
        <dbReference type="ChEBI" id="CHEBI:597326"/>
    </ligand>
</feature>
<dbReference type="PANTHER" id="PTHR14084:SF0">
    <property type="entry name" value="KYNURENINASE"/>
    <property type="match status" value="1"/>
</dbReference>
<evidence type="ECO:0000313" key="7">
    <source>
        <dbReference type="EMBL" id="OQP51848.1"/>
    </source>
</evidence>
<evidence type="ECO:0000256" key="3">
    <source>
        <dbReference type="ARBA" id="ARBA00022898"/>
    </source>
</evidence>
<dbReference type="GO" id="GO:0005737">
    <property type="term" value="C:cytoplasm"/>
    <property type="evidence" value="ECO:0007669"/>
    <property type="project" value="UniProtKB-UniRule"/>
</dbReference>
<comment type="cofactor">
    <cofactor evidence="4 6">
        <name>pyridoxal 5'-phosphate</name>
        <dbReference type="ChEBI" id="CHEBI:597326"/>
    </cofactor>
</comment>
<comment type="similarity">
    <text evidence="4 6">Belongs to the kynureninase family.</text>
</comment>
<feature type="modified residue" description="N6-(pyridoxal phosphate)lysine" evidence="4">
    <location>
        <position position="244"/>
    </location>
</feature>
<dbReference type="PANTHER" id="PTHR14084">
    <property type="entry name" value="KYNURENINASE"/>
    <property type="match status" value="1"/>
</dbReference>
<feature type="binding site" evidence="4">
    <location>
        <begin position="133"/>
        <end position="136"/>
    </location>
    <ligand>
        <name>pyridoxal 5'-phosphate</name>
        <dbReference type="ChEBI" id="CHEBI:597326"/>
    </ligand>
</feature>
<feature type="binding site" evidence="4">
    <location>
        <position position="221"/>
    </location>
    <ligand>
        <name>pyridoxal 5'-phosphate</name>
        <dbReference type="ChEBI" id="CHEBI:597326"/>
    </ligand>
</feature>
<evidence type="ECO:0000256" key="1">
    <source>
        <dbReference type="ARBA" id="ARBA00022642"/>
    </source>
</evidence>
<gene>
    <name evidence="4" type="primary">kynU</name>
    <name evidence="7" type="ORF">A4H97_26975</name>
</gene>
<dbReference type="PIRSF" id="PIRSF038800">
    <property type="entry name" value="KYNU"/>
    <property type="match status" value="1"/>
</dbReference>
<evidence type="ECO:0000256" key="6">
    <source>
        <dbReference type="PIRNR" id="PIRNR038800"/>
    </source>
</evidence>
<dbReference type="Proteomes" id="UP000192610">
    <property type="component" value="Unassembled WGS sequence"/>
</dbReference>
<dbReference type="SUPFAM" id="SSF53383">
    <property type="entry name" value="PLP-dependent transferases"/>
    <property type="match status" value="1"/>
</dbReference>
<dbReference type="Gene3D" id="3.90.1150.10">
    <property type="entry name" value="Aspartate Aminotransferase, domain 1"/>
    <property type="match status" value="1"/>
</dbReference>
<dbReference type="UniPathway" id="UPA00253">
    <property type="reaction ID" value="UER00329"/>
</dbReference>
<keyword evidence="3 4" id="KW-0663">Pyridoxal phosphate</keyword>
<reference evidence="8" key="1">
    <citation type="submission" date="2016-04" db="EMBL/GenBank/DDBJ databases">
        <authorList>
            <person name="Chen L."/>
            <person name="Zhuang W."/>
            <person name="Wang G."/>
        </authorList>
    </citation>
    <scope>NUCLEOTIDE SEQUENCE [LARGE SCALE GENOMIC DNA]</scope>
    <source>
        <strain evidence="8">17621</strain>
    </source>
</reference>
<dbReference type="InterPro" id="IPR010111">
    <property type="entry name" value="Kynureninase"/>
</dbReference>
<dbReference type="InterPro" id="IPR015421">
    <property type="entry name" value="PyrdxlP-dep_Trfase_major"/>
</dbReference>
<dbReference type="GO" id="GO:0030429">
    <property type="term" value="F:kynureninase activity"/>
    <property type="evidence" value="ECO:0007669"/>
    <property type="project" value="UniProtKB-UniRule"/>
</dbReference>
<dbReference type="GO" id="GO:0019441">
    <property type="term" value="P:L-tryptophan catabolic process to kynurenine"/>
    <property type="evidence" value="ECO:0007669"/>
    <property type="project" value="TreeGrafter"/>
</dbReference>
<dbReference type="GO" id="GO:0019805">
    <property type="term" value="P:quinolinate biosynthetic process"/>
    <property type="evidence" value="ECO:0007669"/>
    <property type="project" value="UniProtKB-UniRule"/>
</dbReference>
<comment type="pathway">
    <text evidence="4 6">Amino-acid degradation; L-kynurenine degradation; L-alanine and anthranilate from L-kynurenine: step 1/1.</text>
</comment>
<dbReference type="GO" id="GO:0009435">
    <property type="term" value="P:NAD+ biosynthetic process"/>
    <property type="evidence" value="ECO:0007669"/>
    <property type="project" value="UniProtKB-UniRule"/>
</dbReference>
<comment type="caution">
    <text evidence="4">Lacks conserved residue(s) required for the propagation of feature annotation.</text>
</comment>
<comment type="pathway">
    <text evidence="4 6">Cofactor biosynthesis; NAD(+) biosynthesis; quinolinate from L-kynurenine: step 2/3.</text>
</comment>
<evidence type="ECO:0000313" key="8">
    <source>
        <dbReference type="Proteomes" id="UP000192610"/>
    </source>
</evidence>
<proteinExistence type="inferred from homology"/>
<dbReference type="OrthoDB" id="9812626at2"/>
<feature type="binding site" evidence="4">
    <location>
        <position position="105"/>
    </location>
    <ligand>
        <name>pyridoxal 5'-phosphate</name>
        <dbReference type="ChEBI" id="CHEBI:597326"/>
    </ligand>
</feature>
<evidence type="ECO:0000256" key="2">
    <source>
        <dbReference type="ARBA" id="ARBA00022801"/>
    </source>
</evidence>
<dbReference type="NCBIfam" id="TIGR01814">
    <property type="entry name" value="kynureninase"/>
    <property type="match status" value="1"/>
</dbReference>
<dbReference type="Gene3D" id="3.40.640.10">
    <property type="entry name" value="Type I PLP-dependent aspartate aminotransferase-like (Major domain)"/>
    <property type="match status" value="1"/>
</dbReference>
<dbReference type="GO" id="GO:0097053">
    <property type="term" value="P:L-kynurenine catabolic process"/>
    <property type="evidence" value="ECO:0007669"/>
    <property type="project" value="UniProtKB-UniRule"/>
</dbReference>
<comment type="caution">
    <text evidence="7">The sequence shown here is derived from an EMBL/GenBank/DDBJ whole genome shotgun (WGS) entry which is preliminary data.</text>
</comment>
<dbReference type="EMBL" id="LVXG01000010">
    <property type="protein sequence ID" value="OQP51848.1"/>
    <property type="molecule type" value="Genomic_DNA"/>
</dbReference>
<sequence length="428" mass="49169">MQFQNTRAFACELDQQDELRSFRDEFIMPVINGRQQIYFLGNSLGLQPKRTKEYLQQVLNKWANYGVEGFFMGEEPWLQYHDHLTGPLSAIVGALPHEVVAMNQLTVNLHLLLVSFYKPDQKRYKIICEAKAFPSDQYMLETHVKYCGLNPDEVLIEVGPRAGEHTIRHEDILHAIQQHKDELALVLWGGLNYYTGQLFDMAAITKAAQAVGAKVGFDLAHAAGNVPLQLHNWNVDFAAWCSYKYINSGPGGIGGAYIHERYHNDTSLPRFAGWWGYDKATRFLMQKGFNPTRTAEGWQLSTPSPLLYSMHRAALDLFTEAGFDKLQKKRQLLNQWLWFLLDELNNEQKAPVVEFITPRNEAERGCQVSMLMLQQGKQVFDELARAGVIVDWREPNVIRLAPVPLYNSFEEVWQFTNILRQILQLQHA</sequence>
<dbReference type="InterPro" id="IPR015424">
    <property type="entry name" value="PyrdxlP-dep_Trfase"/>
</dbReference>
<evidence type="ECO:0000256" key="4">
    <source>
        <dbReference type="HAMAP-Rule" id="MF_01970"/>
    </source>
</evidence>
<dbReference type="GO" id="GO:0030170">
    <property type="term" value="F:pyridoxal phosphate binding"/>
    <property type="evidence" value="ECO:0007669"/>
    <property type="project" value="UniProtKB-UniRule"/>
</dbReference>
<feature type="binding site" evidence="4">
    <location>
        <position position="106"/>
    </location>
    <ligand>
        <name>pyridoxal 5'-phosphate</name>
        <dbReference type="ChEBI" id="CHEBI:597326"/>
    </ligand>
</feature>
<feature type="binding site" evidence="4">
    <location>
        <position position="218"/>
    </location>
    <ligand>
        <name>pyridoxal 5'-phosphate</name>
        <dbReference type="ChEBI" id="CHEBI:597326"/>
    </ligand>
</feature>